<sequence>MSKKSIIIFSISFLLILSLILWIGPYKLYKTVIKANWNLLVLAMFTHIFAIIIRSVRWGILTQKNDLKKNFIVKTIGLFAGNITPSRAGGEPITALAGKRINKISFSLGMSAGLVERFFDLGVVGIILIIVGFSMPKLRFIAIIGGLLSILITALIYVFAWNAKIGTMLYVKFHNILKFLPLDEEILDNLYVKAINTIEKIVTETRKISVFRLFLVSLLSILSWLTECFRLYLVILAFNKYIAFPLVVVLFLIVNVVGIVSALPGGMGSIEVSSTGLLVLFKIPSSIAGSIAFMDRVVSFWLVTILGLAFSIYYAPDILDETKKYIETLKTE</sequence>
<evidence type="ECO:0000313" key="9">
    <source>
        <dbReference type="Proteomes" id="UP000002315"/>
    </source>
</evidence>
<dbReference type="HOGENOM" id="CLU_048072_1_1_2"/>
<feature type="transmembrane region" description="Helical" evidence="7">
    <location>
        <begin position="275"/>
        <end position="293"/>
    </location>
</feature>
<feature type="transmembrane region" description="Helical" evidence="7">
    <location>
        <begin position="241"/>
        <end position="263"/>
    </location>
</feature>
<feature type="transmembrane region" description="Helical" evidence="7">
    <location>
        <begin position="118"/>
        <end position="135"/>
    </location>
</feature>
<comment type="subcellular location">
    <subcellularLocation>
        <location evidence="1">Cell membrane</location>
        <topology evidence="1">Multi-pass membrane protein</topology>
    </subcellularLocation>
</comment>
<keyword evidence="3" id="KW-1003">Cell membrane</keyword>
<keyword evidence="6 7" id="KW-0472">Membrane</keyword>
<proteinExistence type="inferred from homology"/>
<feature type="transmembrane region" description="Helical" evidence="7">
    <location>
        <begin position="37"/>
        <end position="60"/>
    </location>
</feature>
<evidence type="ECO:0000256" key="1">
    <source>
        <dbReference type="ARBA" id="ARBA00004651"/>
    </source>
</evidence>
<evidence type="ECO:0008006" key="10">
    <source>
        <dbReference type="Google" id="ProtNLM"/>
    </source>
</evidence>
<feature type="transmembrane region" description="Helical" evidence="7">
    <location>
        <begin position="7"/>
        <end position="25"/>
    </location>
</feature>
<evidence type="ECO:0000256" key="3">
    <source>
        <dbReference type="ARBA" id="ARBA00022475"/>
    </source>
</evidence>
<comment type="similarity">
    <text evidence="2">Belongs to the UPF0104 family.</text>
</comment>
<keyword evidence="9" id="KW-1185">Reference proteome</keyword>
<evidence type="ECO:0000256" key="6">
    <source>
        <dbReference type="ARBA" id="ARBA00023136"/>
    </source>
</evidence>
<dbReference type="AlphaFoldDB" id="E3GWA0"/>
<evidence type="ECO:0000256" key="2">
    <source>
        <dbReference type="ARBA" id="ARBA00011061"/>
    </source>
</evidence>
<dbReference type="NCBIfam" id="TIGR00374">
    <property type="entry name" value="flippase-like domain"/>
    <property type="match status" value="1"/>
</dbReference>
<feature type="transmembrane region" description="Helical" evidence="7">
    <location>
        <begin position="141"/>
        <end position="160"/>
    </location>
</feature>
<dbReference type="PANTHER" id="PTHR39087:SF2">
    <property type="entry name" value="UPF0104 MEMBRANE PROTEIN MJ1595"/>
    <property type="match status" value="1"/>
</dbReference>
<dbReference type="Proteomes" id="UP000002315">
    <property type="component" value="Chromosome"/>
</dbReference>
<accession>E3GWA0</accession>
<dbReference type="KEGG" id="mfv:Mfer_1071"/>
<gene>
    <name evidence="8" type="ordered locus">Mfer_1071</name>
</gene>
<reference evidence="8 9" key="1">
    <citation type="journal article" date="2010" name="Stand. Genomic Sci.">
        <title>Complete genome sequence of Methanothermus fervidus type strain (V24S).</title>
        <authorList>
            <person name="Anderson I."/>
            <person name="Djao O.D."/>
            <person name="Misra M."/>
            <person name="Chertkov O."/>
            <person name="Nolan M."/>
            <person name="Lucas S."/>
            <person name="Lapidus A."/>
            <person name="Del Rio T.G."/>
            <person name="Tice H."/>
            <person name="Cheng J.F."/>
            <person name="Tapia R."/>
            <person name="Han C."/>
            <person name="Goodwin L."/>
            <person name="Pitluck S."/>
            <person name="Liolios K."/>
            <person name="Ivanova N."/>
            <person name="Mavromatis K."/>
            <person name="Mikhailova N."/>
            <person name="Pati A."/>
            <person name="Brambilla E."/>
            <person name="Chen A."/>
            <person name="Palaniappan K."/>
            <person name="Land M."/>
            <person name="Hauser L."/>
            <person name="Chang Y.J."/>
            <person name="Jeffries C.D."/>
            <person name="Sikorski J."/>
            <person name="Spring S."/>
            <person name="Rohde M."/>
            <person name="Eichinger K."/>
            <person name="Huber H."/>
            <person name="Wirth R."/>
            <person name="Goker M."/>
            <person name="Detter J.C."/>
            <person name="Woyke T."/>
            <person name="Bristow J."/>
            <person name="Eisen J.A."/>
            <person name="Markowitz V."/>
            <person name="Hugenholtz P."/>
            <person name="Klenk H.P."/>
            <person name="Kyrpides N.C."/>
        </authorList>
    </citation>
    <scope>NUCLEOTIDE SEQUENCE [LARGE SCALE GENOMIC DNA]</scope>
    <source>
        <strain evidence="9">ATCC 43054 / DSM 2088 / JCM 10308 / V24 S</strain>
    </source>
</reference>
<evidence type="ECO:0000256" key="7">
    <source>
        <dbReference type="SAM" id="Phobius"/>
    </source>
</evidence>
<dbReference type="EMBL" id="CP002278">
    <property type="protein sequence ID" value="ADP77865.1"/>
    <property type="molecule type" value="Genomic_DNA"/>
</dbReference>
<name>E3GWA0_METFV</name>
<dbReference type="STRING" id="523846.Mfer_1071"/>
<feature type="transmembrane region" description="Helical" evidence="7">
    <location>
        <begin position="299"/>
        <end position="316"/>
    </location>
</feature>
<evidence type="ECO:0000313" key="8">
    <source>
        <dbReference type="EMBL" id="ADP77865.1"/>
    </source>
</evidence>
<evidence type="ECO:0000256" key="4">
    <source>
        <dbReference type="ARBA" id="ARBA00022692"/>
    </source>
</evidence>
<evidence type="ECO:0000256" key="5">
    <source>
        <dbReference type="ARBA" id="ARBA00022989"/>
    </source>
</evidence>
<dbReference type="PANTHER" id="PTHR39087">
    <property type="entry name" value="UPF0104 MEMBRANE PROTEIN MJ1595"/>
    <property type="match status" value="1"/>
</dbReference>
<feature type="transmembrane region" description="Helical" evidence="7">
    <location>
        <begin position="210"/>
        <end position="235"/>
    </location>
</feature>
<protein>
    <recommendedName>
        <fullName evidence="10">Lysylphosphatidylglycerol synthetase/UPF0104</fullName>
    </recommendedName>
</protein>
<keyword evidence="5 7" id="KW-1133">Transmembrane helix</keyword>
<dbReference type="Pfam" id="PF03706">
    <property type="entry name" value="LPG_synthase_TM"/>
    <property type="match status" value="1"/>
</dbReference>
<keyword evidence="4 7" id="KW-0812">Transmembrane</keyword>
<dbReference type="GO" id="GO:0005886">
    <property type="term" value="C:plasma membrane"/>
    <property type="evidence" value="ECO:0007669"/>
    <property type="project" value="UniProtKB-SubCell"/>
</dbReference>
<organism evidence="8 9">
    <name type="scientific">Methanothermus fervidus (strain ATCC 43054 / DSM 2088 / JCM 10308 / V24 S)</name>
    <dbReference type="NCBI Taxonomy" id="523846"/>
    <lineage>
        <taxon>Archaea</taxon>
        <taxon>Methanobacteriati</taxon>
        <taxon>Methanobacteriota</taxon>
        <taxon>Methanomada group</taxon>
        <taxon>Methanobacteria</taxon>
        <taxon>Methanobacteriales</taxon>
        <taxon>Methanothermaceae</taxon>
        <taxon>Methanothermus</taxon>
    </lineage>
</organism>
<dbReference type="InterPro" id="IPR022791">
    <property type="entry name" value="L-PG_synthase/AglD"/>
</dbReference>